<keyword evidence="1" id="KW-1133">Transmembrane helix</keyword>
<proteinExistence type="predicted"/>
<comment type="caution">
    <text evidence="3">The sequence shown here is derived from an EMBL/GenBank/DDBJ whole genome shotgun (WGS) entry which is preliminary data.</text>
</comment>
<dbReference type="AlphaFoldDB" id="A0A0F8ZZR3"/>
<keyword evidence="1" id="KW-0812">Transmembrane</keyword>
<feature type="transmembrane region" description="Helical" evidence="1">
    <location>
        <begin position="55"/>
        <end position="75"/>
    </location>
</feature>
<dbReference type="GO" id="GO:0016020">
    <property type="term" value="C:membrane"/>
    <property type="evidence" value="ECO:0007669"/>
    <property type="project" value="TreeGrafter"/>
</dbReference>
<feature type="transmembrane region" description="Helical" evidence="1">
    <location>
        <begin position="105"/>
        <end position="124"/>
    </location>
</feature>
<sequence>IYILAGNVYNWQVQHNVLHHTYTNIHGHDEDLEAGRILRFSEHSPWKWHHRFQQYYSILLYGLLTFNWAITVDFLQMKRYLKRKLSYGKFPNPRIEWTKLVITKIIYVLIWVVLPMLVLDIAWWKVLLGFFIMHYTAGVILSMVFQLAHIIDDAEMPLPDKTGSMKNTWAIHQLFTTVNFSTKNRIVNWFTGGLNHQVEHHIFPNISHVHYTKISKIVKETASEFNLPYNEYKTTRKAIIAHFKHLREMGIPPNLKTA</sequence>
<feature type="domain" description="Fatty acid desaturase" evidence="2">
    <location>
        <begin position="7"/>
        <end position="232"/>
    </location>
</feature>
<dbReference type="Pfam" id="PF00487">
    <property type="entry name" value="FA_desaturase"/>
    <property type="match status" value="1"/>
</dbReference>
<feature type="transmembrane region" description="Helical" evidence="1">
    <location>
        <begin position="130"/>
        <end position="151"/>
    </location>
</feature>
<dbReference type="CDD" id="cd03506">
    <property type="entry name" value="Delta6-FADS-like"/>
    <property type="match status" value="1"/>
</dbReference>
<dbReference type="PANTHER" id="PTHR19353:SF19">
    <property type="entry name" value="DELTA(5) FATTY ACID DESATURASE C-RELATED"/>
    <property type="match status" value="1"/>
</dbReference>
<keyword evidence="1" id="KW-0472">Membrane</keyword>
<gene>
    <name evidence="3" type="ORF">LCGC14_2909560</name>
</gene>
<dbReference type="GO" id="GO:0008610">
    <property type="term" value="P:lipid biosynthetic process"/>
    <property type="evidence" value="ECO:0007669"/>
    <property type="project" value="UniProtKB-ARBA"/>
</dbReference>
<dbReference type="InterPro" id="IPR005804">
    <property type="entry name" value="FA_desaturase_dom"/>
</dbReference>
<organism evidence="3">
    <name type="scientific">marine sediment metagenome</name>
    <dbReference type="NCBI Taxonomy" id="412755"/>
    <lineage>
        <taxon>unclassified sequences</taxon>
        <taxon>metagenomes</taxon>
        <taxon>ecological metagenomes</taxon>
    </lineage>
</organism>
<name>A0A0F8ZZR3_9ZZZZ</name>
<accession>A0A0F8ZZR3</accession>
<dbReference type="PANTHER" id="PTHR19353">
    <property type="entry name" value="FATTY ACID DESATURASE 2"/>
    <property type="match status" value="1"/>
</dbReference>
<dbReference type="EMBL" id="LAZR01057535">
    <property type="protein sequence ID" value="KKK71874.1"/>
    <property type="molecule type" value="Genomic_DNA"/>
</dbReference>
<evidence type="ECO:0000256" key="1">
    <source>
        <dbReference type="SAM" id="Phobius"/>
    </source>
</evidence>
<protein>
    <recommendedName>
        <fullName evidence="2">Fatty acid desaturase domain-containing protein</fullName>
    </recommendedName>
</protein>
<reference evidence="3" key="1">
    <citation type="journal article" date="2015" name="Nature">
        <title>Complex archaea that bridge the gap between prokaryotes and eukaryotes.</title>
        <authorList>
            <person name="Spang A."/>
            <person name="Saw J.H."/>
            <person name="Jorgensen S.L."/>
            <person name="Zaremba-Niedzwiedzka K."/>
            <person name="Martijn J."/>
            <person name="Lind A.E."/>
            <person name="van Eijk R."/>
            <person name="Schleper C."/>
            <person name="Guy L."/>
            <person name="Ettema T.J."/>
        </authorList>
    </citation>
    <scope>NUCLEOTIDE SEQUENCE</scope>
</reference>
<dbReference type="GO" id="GO:0016717">
    <property type="term" value="F:oxidoreductase activity, acting on paired donors, with oxidation of a pair of donors resulting in the reduction of molecular oxygen to two molecules of water"/>
    <property type="evidence" value="ECO:0007669"/>
    <property type="project" value="TreeGrafter"/>
</dbReference>
<evidence type="ECO:0000313" key="3">
    <source>
        <dbReference type="EMBL" id="KKK71874.1"/>
    </source>
</evidence>
<feature type="non-terminal residue" evidence="3">
    <location>
        <position position="1"/>
    </location>
</feature>
<evidence type="ECO:0000259" key="2">
    <source>
        <dbReference type="Pfam" id="PF00487"/>
    </source>
</evidence>
<dbReference type="InterPro" id="IPR012171">
    <property type="entry name" value="Fatty_acid_desaturase"/>
</dbReference>